<keyword evidence="8 10" id="KW-0378">Hydrolase</keyword>
<evidence type="ECO:0000256" key="5">
    <source>
        <dbReference type="ARBA" id="ARBA00022722"/>
    </source>
</evidence>
<dbReference type="EC" id="3.1.26.4" evidence="4 10"/>
<evidence type="ECO:0000256" key="6">
    <source>
        <dbReference type="ARBA" id="ARBA00022723"/>
    </source>
</evidence>
<dbReference type="HAMAP" id="MF_00042">
    <property type="entry name" value="RNase_H"/>
    <property type="match status" value="1"/>
</dbReference>
<dbReference type="PROSITE" id="PS50879">
    <property type="entry name" value="RNASE_H_1"/>
    <property type="match status" value="1"/>
</dbReference>
<comment type="cofactor">
    <cofactor evidence="10">
        <name>Mg(2+)</name>
        <dbReference type="ChEBI" id="CHEBI:18420"/>
    </cofactor>
    <text evidence="10">Binds 1 Mg(2+) ion per subunit. May bind a second metal ion at a regulatory site, or after substrate binding.</text>
</comment>
<evidence type="ECO:0000256" key="7">
    <source>
        <dbReference type="ARBA" id="ARBA00022759"/>
    </source>
</evidence>
<organism evidence="13 14">
    <name type="scientific">Luteimicrobium album</name>
    <dbReference type="NCBI Taxonomy" id="1054550"/>
    <lineage>
        <taxon>Bacteria</taxon>
        <taxon>Bacillati</taxon>
        <taxon>Actinomycetota</taxon>
        <taxon>Actinomycetes</taxon>
        <taxon>Micrococcales</taxon>
        <taxon>Luteimicrobium</taxon>
    </lineage>
</organism>
<dbReference type="Gene3D" id="3.30.420.10">
    <property type="entry name" value="Ribonuclease H-like superfamily/Ribonuclease H"/>
    <property type="match status" value="1"/>
</dbReference>
<dbReference type="Proteomes" id="UP001157091">
    <property type="component" value="Unassembled WGS sequence"/>
</dbReference>
<keyword evidence="7 10" id="KW-0255">Endonuclease</keyword>
<feature type="binding site" evidence="10">
    <location>
        <position position="35"/>
    </location>
    <ligand>
        <name>Mg(2+)</name>
        <dbReference type="ChEBI" id="CHEBI:18420"/>
        <label>1</label>
    </ligand>
</feature>
<keyword evidence="14" id="KW-1185">Reference proteome</keyword>
<feature type="compositionally biased region" description="Low complexity" evidence="11">
    <location>
        <begin position="1"/>
        <end position="12"/>
    </location>
</feature>
<keyword evidence="9 10" id="KW-0460">Magnesium</keyword>
<comment type="similarity">
    <text evidence="2 10">Belongs to the RNase H family.</text>
</comment>
<evidence type="ECO:0000256" key="2">
    <source>
        <dbReference type="ARBA" id="ARBA00005300"/>
    </source>
</evidence>
<gene>
    <name evidence="10 13" type="primary">rnhA</name>
    <name evidence="13" type="ORF">GCM10025864_32420</name>
</gene>
<evidence type="ECO:0000256" key="3">
    <source>
        <dbReference type="ARBA" id="ARBA00011245"/>
    </source>
</evidence>
<feature type="binding site" evidence="10">
    <location>
        <position position="35"/>
    </location>
    <ligand>
        <name>Mg(2+)</name>
        <dbReference type="ChEBI" id="CHEBI:18420"/>
        <label>2</label>
    </ligand>
</feature>
<dbReference type="CDD" id="cd09278">
    <property type="entry name" value="RNase_HI_prokaryote_like"/>
    <property type="match status" value="1"/>
</dbReference>
<evidence type="ECO:0000256" key="1">
    <source>
        <dbReference type="ARBA" id="ARBA00000077"/>
    </source>
</evidence>
<comment type="subcellular location">
    <subcellularLocation>
        <location evidence="10">Cytoplasm</location>
    </subcellularLocation>
</comment>
<dbReference type="InterPro" id="IPR036397">
    <property type="entry name" value="RNaseH_sf"/>
</dbReference>
<evidence type="ECO:0000256" key="10">
    <source>
        <dbReference type="HAMAP-Rule" id="MF_00042"/>
    </source>
</evidence>
<dbReference type="PANTHER" id="PTHR10642">
    <property type="entry name" value="RIBONUCLEASE H1"/>
    <property type="match status" value="1"/>
</dbReference>
<feature type="binding site" evidence="10">
    <location>
        <position position="95"/>
    </location>
    <ligand>
        <name>Mg(2+)</name>
        <dbReference type="ChEBI" id="CHEBI:18420"/>
        <label>1</label>
    </ligand>
</feature>
<feature type="region of interest" description="Disordered" evidence="11">
    <location>
        <begin position="152"/>
        <end position="176"/>
    </location>
</feature>
<comment type="function">
    <text evidence="10">Endonuclease that specifically degrades the RNA of RNA-DNA hybrids.</text>
</comment>
<feature type="binding site" evidence="10">
    <location>
        <position position="159"/>
    </location>
    <ligand>
        <name>Mg(2+)</name>
        <dbReference type="ChEBI" id="CHEBI:18420"/>
        <label>2</label>
    </ligand>
</feature>
<name>A0ABQ6I3Z9_9MICO</name>
<dbReference type="NCBIfam" id="NF001236">
    <property type="entry name" value="PRK00203.1"/>
    <property type="match status" value="1"/>
</dbReference>
<evidence type="ECO:0000313" key="14">
    <source>
        <dbReference type="Proteomes" id="UP001157091"/>
    </source>
</evidence>
<dbReference type="SUPFAM" id="SSF53098">
    <property type="entry name" value="Ribonuclease H-like"/>
    <property type="match status" value="1"/>
</dbReference>
<protein>
    <recommendedName>
        <fullName evidence="4 10">Ribonuclease H</fullName>
        <shortName evidence="10">RNase H</shortName>
        <ecNumber evidence="4 10">3.1.26.4</ecNumber>
    </recommendedName>
</protein>
<dbReference type="InterPro" id="IPR050092">
    <property type="entry name" value="RNase_H"/>
</dbReference>
<proteinExistence type="inferred from homology"/>
<comment type="subunit">
    <text evidence="3 10">Monomer.</text>
</comment>
<feature type="compositionally biased region" description="Basic and acidic residues" evidence="11">
    <location>
        <begin position="167"/>
        <end position="176"/>
    </location>
</feature>
<evidence type="ECO:0000259" key="12">
    <source>
        <dbReference type="PROSITE" id="PS50879"/>
    </source>
</evidence>
<feature type="region of interest" description="Disordered" evidence="11">
    <location>
        <begin position="1"/>
        <end position="24"/>
    </location>
</feature>
<dbReference type="EMBL" id="BSUK01000001">
    <property type="protein sequence ID" value="GMA25483.1"/>
    <property type="molecule type" value="Genomic_DNA"/>
</dbReference>
<feature type="domain" description="RNase H type-1" evidence="12">
    <location>
        <begin position="26"/>
        <end position="167"/>
    </location>
</feature>
<feature type="binding site" evidence="10">
    <location>
        <position position="73"/>
    </location>
    <ligand>
        <name>Mg(2+)</name>
        <dbReference type="ChEBI" id="CHEBI:18420"/>
        <label>1</label>
    </ligand>
</feature>
<comment type="catalytic activity">
    <reaction evidence="1 10">
        <text>Endonucleolytic cleavage to 5'-phosphomonoester.</text>
        <dbReference type="EC" id="3.1.26.4"/>
    </reaction>
</comment>
<dbReference type="PANTHER" id="PTHR10642:SF26">
    <property type="entry name" value="RIBONUCLEASE H1"/>
    <property type="match status" value="1"/>
</dbReference>
<keyword evidence="5 10" id="KW-0540">Nuclease</keyword>
<evidence type="ECO:0000256" key="4">
    <source>
        <dbReference type="ARBA" id="ARBA00012180"/>
    </source>
</evidence>
<keyword evidence="10" id="KW-0963">Cytoplasm</keyword>
<comment type="caution">
    <text evidence="13">The sequence shown here is derived from an EMBL/GenBank/DDBJ whole genome shotgun (WGS) entry which is preliminary data.</text>
</comment>
<sequence>MGPVPEETTLVTPPDPSAVAPGDRGDLTVVEMWTDGACKGNPGPGGWGVLMRSKGREKELFGGDPTTTNNRMELTAVIEGLRALNRPCDVTLHVDSSYVMNGMKSWIAGWKRNGWRTKDKKPVKNVELWQALDAEVARHQVRWMWVKGHAGDPGNERADQLANKGVDLVRDGSRRA</sequence>
<evidence type="ECO:0000256" key="8">
    <source>
        <dbReference type="ARBA" id="ARBA00022801"/>
    </source>
</evidence>
<accession>A0ABQ6I3Z9</accession>
<dbReference type="InterPro" id="IPR002156">
    <property type="entry name" value="RNaseH_domain"/>
</dbReference>
<keyword evidence="6 10" id="KW-0479">Metal-binding</keyword>
<evidence type="ECO:0000256" key="9">
    <source>
        <dbReference type="ARBA" id="ARBA00022842"/>
    </source>
</evidence>
<evidence type="ECO:0000313" key="13">
    <source>
        <dbReference type="EMBL" id="GMA25483.1"/>
    </source>
</evidence>
<dbReference type="InterPro" id="IPR022892">
    <property type="entry name" value="RNaseHI"/>
</dbReference>
<dbReference type="InterPro" id="IPR012337">
    <property type="entry name" value="RNaseH-like_sf"/>
</dbReference>
<dbReference type="Pfam" id="PF00075">
    <property type="entry name" value="RNase_H"/>
    <property type="match status" value="1"/>
</dbReference>
<reference evidence="14" key="1">
    <citation type="journal article" date="2019" name="Int. J. Syst. Evol. Microbiol.">
        <title>The Global Catalogue of Microorganisms (GCM) 10K type strain sequencing project: providing services to taxonomists for standard genome sequencing and annotation.</title>
        <authorList>
            <consortium name="The Broad Institute Genomics Platform"/>
            <consortium name="The Broad Institute Genome Sequencing Center for Infectious Disease"/>
            <person name="Wu L."/>
            <person name="Ma J."/>
        </authorList>
    </citation>
    <scope>NUCLEOTIDE SEQUENCE [LARGE SCALE GENOMIC DNA]</scope>
    <source>
        <strain evidence="14">NBRC 106348</strain>
    </source>
</reference>
<evidence type="ECO:0000256" key="11">
    <source>
        <dbReference type="SAM" id="MobiDB-lite"/>
    </source>
</evidence>